<dbReference type="EMBL" id="JAWDGP010005392">
    <property type="protein sequence ID" value="KAK3757304.1"/>
    <property type="molecule type" value="Genomic_DNA"/>
</dbReference>
<organism evidence="1 2">
    <name type="scientific">Elysia crispata</name>
    <name type="common">lettuce slug</name>
    <dbReference type="NCBI Taxonomy" id="231223"/>
    <lineage>
        <taxon>Eukaryota</taxon>
        <taxon>Metazoa</taxon>
        <taxon>Spiralia</taxon>
        <taxon>Lophotrochozoa</taxon>
        <taxon>Mollusca</taxon>
        <taxon>Gastropoda</taxon>
        <taxon>Heterobranchia</taxon>
        <taxon>Euthyneura</taxon>
        <taxon>Panpulmonata</taxon>
        <taxon>Sacoglossa</taxon>
        <taxon>Placobranchoidea</taxon>
        <taxon>Plakobranchidae</taxon>
        <taxon>Elysia</taxon>
    </lineage>
</organism>
<protein>
    <submittedName>
        <fullName evidence="1">Uncharacterized protein</fullName>
    </submittedName>
</protein>
<evidence type="ECO:0000313" key="2">
    <source>
        <dbReference type="Proteomes" id="UP001283361"/>
    </source>
</evidence>
<dbReference type="Proteomes" id="UP001283361">
    <property type="component" value="Unassembled WGS sequence"/>
</dbReference>
<dbReference type="AlphaFoldDB" id="A0AAE1D4R0"/>
<evidence type="ECO:0000313" key="1">
    <source>
        <dbReference type="EMBL" id="KAK3757304.1"/>
    </source>
</evidence>
<reference evidence="1" key="1">
    <citation type="journal article" date="2023" name="G3 (Bethesda)">
        <title>A reference genome for the long-term kleptoplast-retaining sea slug Elysia crispata morphotype clarki.</title>
        <authorList>
            <person name="Eastman K.E."/>
            <person name="Pendleton A.L."/>
            <person name="Shaikh M.A."/>
            <person name="Suttiyut T."/>
            <person name="Ogas R."/>
            <person name="Tomko P."/>
            <person name="Gavelis G."/>
            <person name="Widhalm J.R."/>
            <person name="Wisecaver J.H."/>
        </authorList>
    </citation>
    <scope>NUCLEOTIDE SEQUENCE</scope>
    <source>
        <strain evidence="1">ECLA1</strain>
    </source>
</reference>
<name>A0AAE1D4R0_9GAST</name>
<keyword evidence="2" id="KW-1185">Reference proteome</keyword>
<proteinExistence type="predicted"/>
<gene>
    <name evidence="1" type="ORF">RRG08_066200</name>
</gene>
<accession>A0AAE1D4R0</accession>
<sequence>MELVSIFGIPVSVSGSMLSLRYRKPVASHALTKRASISAPEAVSYISHSTMKLKGHNTPTALPLPQQYYG</sequence>
<comment type="caution">
    <text evidence="1">The sequence shown here is derived from an EMBL/GenBank/DDBJ whole genome shotgun (WGS) entry which is preliminary data.</text>
</comment>